<accession>K4AG97</accession>
<dbReference type="EMBL" id="AGNK02005735">
    <property type="status" value="NOT_ANNOTATED_CDS"/>
    <property type="molecule type" value="Genomic_DNA"/>
</dbReference>
<dbReference type="Proteomes" id="UP000004995">
    <property type="component" value="Unassembled WGS sequence"/>
</dbReference>
<dbReference type="GO" id="GO:0016747">
    <property type="term" value="F:acyltransferase activity, transferring groups other than amino-acyl groups"/>
    <property type="evidence" value="ECO:0007669"/>
    <property type="project" value="InterPro"/>
</dbReference>
<reference evidence="1" key="2">
    <citation type="submission" date="2018-08" db="UniProtKB">
        <authorList>
            <consortium name="EnsemblPlants"/>
        </authorList>
    </citation>
    <scope>IDENTIFICATION</scope>
    <source>
        <strain evidence="1">Yugu1</strain>
    </source>
</reference>
<protein>
    <recommendedName>
        <fullName evidence="3">Beta-ketoacyl-[acyl-carrier-protein] synthase III C-terminal domain-containing protein</fullName>
    </recommendedName>
</protein>
<dbReference type="GO" id="GO:0016020">
    <property type="term" value="C:membrane"/>
    <property type="evidence" value="ECO:0007669"/>
    <property type="project" value="InterPro"/>
</dbReference>
<dbReference type="GO" id="GO:0006633">
    <property type="term" value="P:fatty acid biosynthetic process"/>
    <property type="evidence" value="ECO:0007669"/>
    <property type="project" value="InterPro"/>
</dbReference>
<dbReference type="AlphaFoldDB" id="K4AG97"/>
<dbReference type="SUPFAM" id="SSF53901">
    <property type="entry name" value="Thiolase-like"/>
    <property type="match status" value="1"/>
</dbReference>
<dbReference type="InParanoid" id="K4AG97"/>
<dbReference type="PANTHER" id="PTHR31561">
    <property type="entry name" value="3-KETOACYL-COA SYNTHASE"/>
    <property type="match status" value="1"/>
</dbReference>
<evidence type="ECO:0000313" key="2">
    <source>
        <dbReference type="Proteomes" id="UP000004995"/>
    </source>
</evidence>
<dbReference type="Gramene" id="KQK89485">
    <property type="protein sequence ID" value="KQK89485"/>
    <property type="gene ID" value="SETIT_037904mg"/>
</dbReference>
<keyword evidence="2" id="KW-1185">Reference proteome</keyword>
<dbReference type="InterPro" id="IPR012392">
    <property type="entry name" value="3-ktacl-CoA_syn"/>
</dbReference>
<organism evidence="1 2">
    <name type="scientific">Setaria italica</name>
    <name type="common">Foxtail millet</name>
    <name type="synonym">Panicum italicum</name>
    <dbReference type="NCBI Taxonomy" id="4555"/>
    <lineage>
        <taxon>Eukaryota</taxon>
        <taxon>Viridiplantae</taxon>
        <taxon>Streptophyta</taxon>
        <taxon>Embryophyta</taxon>
        <taxon>Tracheophyta</taxon>
        <taxon>Spermatophyta</taxon>
        <taxon>Magnoliopsida</taxon>
        <taxon>Liliopsida</taxon>
        <taxon>Poales</taxon>
        <taxon>Poaceae</taxon>
        <taxon>PACMAD clade</taxon>
        <taxon>Panicoideae</taxon>
        <taxon>Panicodae</taxon>
        <taxon>Paniceae</taxon>
        <taxon>Cenchrinae</taxon>
        <taxon>Setaria</taxon>
    </lineage>
</organism>
<reference evidence="2" key="1">
    <citation type="journal article" date="2012" name="Nat. Biotechnol.">
        <title>Reference genome sequence of the model plant Setaria.</title>
        <authorList>
            <person name="Bennetzen J.L."/>
            <person name="Schmutz J."/>
            <person name="Wang H."/>
            <person name="Percifield R."/>
            <person name="Hawkins J."/>
            <person name="Pontaroli A.C."/>
            <person name="Estep M."/>
            <person name="Feng L."/>
            <person name="Vaughn J.N."/>
            <person name="Grimwood J."/>
            <person name="Jenkins J."/>
            <person name="Barry K."/>
            <person name="Lindquist E."/>
            <person name="Hellsten U."/>
            <person name="Deshpande S."/>
            <person name="Wang X."/>
            <person name="Wu X."/>
            <person name="Mitros T."/>
            <person name="Triplett J."/>
            <person name="Yang X."/>
            <person name="Ye C.Y."/>
            <person name="Mauro-Herrera M."/>
            <person name="Wang L."/>
            <person name="Li P."/>
            <person name="Sharma M."/>
            <person name="Sharma R."/>
            <person name="Ronald P.C."/>
            <person name="Panaud O."/>
            <person name="Kellogg E.A."/>
            <person name="Brutnell T.P."/>
            <person name="Doust A.N."/>
            <person name="Tuskan G.A."/>
            <person name="Rokhsar D."/>
            <person name="Devos K.M."/>
        </authorList>
    </citation>
    <scope>NUCLEOTIDE SEQUENCE [LARGE SCALE GENOMIC DNA]</scope>
    <source>
        <strain evidence="2">cv. Yugu1</strain>
    </source>
</reference>
<sequence length="150" mass="16441">MVPWGKNVILVGGKSDPPYDKISVWTFNTETELWSHMETKGDIPVAEEVSVPPPGSTEVLGARGRRHGAQQVHAAPVRQHQQQLAYAEAKGRVRRGHRVWQIGFGSGFKCNSTVWRALRDVAPVPADGTGGGSCNPWVDSIQNYPPKAYI</sequence>
<evidence type="ECO:0000313" key="1">
    <source>
        <dbReference type="EnsemblPlants" id="KQK89485"/>
    </source>
</evidence>
<name>K4AG97_SETIT</name>
<dbReference type="Gene3D" id="3.40.47.10">
    <property type="match status" value="1"/>
</dbReference>
<dbReference type="HOGENOM" id="CLU_1743694_0_0_1"/>
<dbReference type="eggNOG" id="KOG0379">
    <property type="taxonomic scope" value="Eukaryota"/>
</dbReference>
<dbReference type="EnsemblPlants" id="KQK89485">
    <property type="protein sequence ID" value="KQK89485"/>
    <property type="gene ID" value="SETIT_037904mg"/>
</dbReference>
<dbReference type="STRING" id="4555.K4AG97"/>
<dbReference type="InterPro" id="IPR016039">
    <property type="entry name" value="Thiolase-like"/>
</dbReference>
<proteinExistence type="predicted"/>
<evidence type="ECO:0008006" key="3">
    <source>
        <dbReference type="Google" id="ProtNLM"/>
    </source>
</evidence>